<dbReference type="RefSeq" id="WP_037258605.1">
    <property type="nucleotide sequence ID" value="NZ_JALZ01000002.1"/>
</dbReference>
<dbReference type="InterPro" id="IPR002761">
    <property type="entry name" value="Diphthami_syn_dom"/>
</dbReference>
<dbReference type="Gene3D" id="3.90.1490.10">
    <property type="entry name" value="putative n-type atp pyrophosphatase, domain 2"/>
    <property type="match status" value="1"/>
</dbReference>
<dbReference type="STRING" id="1449350.OCH239_08065"/>
<sequence>MKAGGDARAVLSWSSGKDCAWALHVCRRDGLAEIGALMTTVNGTAERVAMHGTRRALLQAQAEALGLPLIEIALPWPCSNADYERIMGEACARLVADGFGTVVFGDLFLEDIRAYRETQLAGTGLAPFFPLFGSDTSALAREMISEGVEARVVTCDPARLDENFVGRLWDADFMADLPEGVDPCGENGEFHTFVTNGPGFAAPIPHRVGETILRDGFLYADLLAD</sequence>
<dbReference type="Pfam" id="PF01902">
    <property type="entry name" value="Diphthami_syn_2"/>
    <property type="match status" value="1"/>
</dbReference>
<dbReference type="eggNOG" id="COG2102">
    <property type="taxonomic scope" value="Bacteria"/>
</dbReference>
<dbReference type="OrthoDB" id="3572539at2"/>
<comment type="caution">
    <text evidence="2">The sequence shown here is derived from an EMBL/GenBank/DDBJ whole genome shotgun (WGS) entry which is preliminary data.</text>
</comment>
<accession>X7ELP8</accession>
<reference evidence="2 3" key="1">
    <citation type="submission" date="2014-01" db="EMBL/GenBank/DDBJ databases">
        <title>Roseivivax halodurans JCM 10272 Genome Sequencing.</title>
        <authorList>
            <person name="Lai Q."/>
            <person name="Li G."/>
            <person name="Shao Z."/>
        </authorList>
    </citation>
    <scope>NUCLEOTIDE SEQUENCE [LARGE SCALE GENOMIC DNA]</scope>
    <source>
        <strain evidence="2 3">JCM 10272</strain>
    </source>
</reference>
<dbReference type="InterPro" id="IPR014729">
    <property type="entry name" value="Rossmann-like_a/b/a_fold"/>
</dbReference>
<dbReference type="SUPFAM" id="SSF52402">
    <property type="entry name" value="Adenine nucleotide alpha hydrolases-like"/>
    <property type="match status" value="1"/>
</dbReference>
<evidence type="ECO:0000259" key="1">
    <source>
        <dbReference type="Pfam" id="PF01902"/>
    </source>
</evidence>
<gene>
    <name evidence="2" type="ORF">OCH239_08065</name>
</gene>
<dbReference type="EMBL" id="JALZ01000002">
    <property type="protein sequence ID" value="ETX16106.1"/>
    <property type="molecule type" value="Genomic_DNA"/>
</dbReference>
<keyword evidence="3" id="KW-1185">Reference proteome</keyword>
<organism evidence="2 3">
    <name type="scientific">Roseivivax halodurans JCM 10272</name>
    <dbReference type="NCBI Taxonomy" id="1449350"/>
    <lineage>
        <taxon>Bacteria</taxon>
        <taxon>Pseudomonadati</taxon>
        <taxon>Pseudomonadota</taxon>
        <taxon>Alphaproteobacteria</taxon>
        <taxon>Rhodobacterales</taxon>
        <taxon>Roseobacteraceae</taxon>
        <taxon>Roseivivax</taxon>
    </lineage>
</organism>
<name>X7ELP8_9RHOB</name>
<proteinExistence type="predicted"/>
<evidence type="ECO:0000313" key="3">
    <source>
        <dbReference type="Proteomes" id="UP000022447"/>
    </source>
</evidence>
<dbReference type="Proteomes" id="UP000022447">
    <property type="component" value="Unassembled WGS sequence"/>
</dbReference>
<dbReference type="PATRIC" id="fig|1449350.3.peg.653"/>
<feature type="domain" description="Diphthamide synthase" evidence="1">
    <location>
        <begin position="9"/>
        <end position="201"/>
    </location>
</feature>
<dbReference type="Gene3D" id="3.40.50.620">
    <property type="entry name" value="HUPs"/>
    <property type="match status" value="1"/>
</dbReference>
<dbReference type="AlphaFoldDB" id="X7ELP8"/>
<evidence type="ECO:0000313" key="2">
    <source>
        <dbReference type="EMBL" id="ETX16106.1"/>
    </source>
</evidence>
<protein>
    <submittedName>
        <fullName evidence="2">ATPase</fullName>
    </submittedName>
</protein>